<dbReference type="EMBL" id="CP001674">
    <property type="protein sequence ID" value="ACT51196.1"/>
    <property type="molecule type" value="Genomic_DNA"/>
</dbReference>
<dbReference type="Pfam" id="PF04909">
    <property type="entry name" value="Amidohydro_2"/>
    <property type="match status" value="1"/>
</dbReference>
<proteinExistence type="predicted"/>
<dbReference type="eggNOG" id="COG2159">
    <property type="taxonomic scope" value="Bacteria"/>
</dbReference>
<dbReference type="KEGG" id="mei:Msip34_1954"/>
<evidence type="ECO:0000313" key="4">
    <source>
        <dbReference type="Proteomes" id="UP000002743"/>
    </source>
</evidence>
<dbReference type="STRING" id="582744.Msip34_1954"/>
<dbReference type="InterPro" id="IPR032466">
    <property type="entry name" value="Metal_Hydrolase"/>
</dbReference>
<dbReference type="OrthoDB" id="1407586at2"/>
<dbReference type="HOGENOM" id="CLU_044590_4_3_4"/>
<dbReference type="Gene3D" id="3.20.20.140">
    <property type="entry name" value="Metal-dependent hydrolases"/>
    <property type="match status" value="1"/>
</dbReference>
<dbReference type="PANTHER" id="PTHR21240">
    <property type="entry name" value="2-AMINO-3-CARBOXYLMUCONATE-6-SEMIALDEHYDE DECARBOXYLASE"/>
    <property type="match status" value="1"/>
</dbReference>
<keyword evidence="1" id="KW-0456">Lyase</keyword>
<evidence type="ECO:0000259" key="2">
    <source>
        <dbReference type="Pfam" id="PF04909"/>
    </source>
</evidence>
<feature type="domain" description="Amidohydrolase-related" evidence="2">
    <location>
        <begin position="52"/>
        <end position="281"/>
    </location>
</feature>
<dbReference type="GO" id="GO:0016787">
    <property type="term" value="F:hydrolase activity"/>
    <property type="evidence" value="ECO:0007669"/>
    <property type="project" value="UniProtKB-KW"/>
</dbReference>
<evidence type="ECO:0000256" key="1">
    <source>
        <dbReference type="ARBA" id="ARBA00023239"/>
    </source>
</evidence>
<keyword evidence="4" id="KW-1185">Reference proteome</keyword>
<dbReference type="Proteomes" id="UP000002743">
    <property type="component" value="Chromosome"/>
</dbReference>
<dbReference type="RefSeq" id="WP_015830552.1">
    <property type="nucleotide sequence ID" value="NC_012969.1"/>
</dbReference>
<gene>
    <name evidence="3" type="ordered locus">Msip34_1954</name>
</gene>
<dbReference type="GO" id="GO:0016831">
    <property type="term" value="F:carboxy-lyase activity"/>
    <property type="evidence" value="ECO:0007669"/>
    <property type="project" value="InterPro"/>
</dbReference>
<reference evidence="3 4" key="2">
    <citation type="journal article" date="2011" name="J. Bacteriol.">
        <title>Genomes of three methylotrophs from a single niche uncover genetic and metabolic divergence of Methylophilaceae.</title>
        <authorList>
            <person name="Lapidus A."/>
            <person name="Clum A."/>
            <person name="Labutti K."/>
            <person name="Kaluzhnaya M.G."/>
            <person name="Lim S."/>
            <person name="Beck D.A."/>
            <person name="Glavina Del Rio T."/>
            <person name="Nolan M."/>
            <person name="Mavromatis K."/>
            <person name="Huntemann M."/>
            <person name="Lucas S."/>
            <person name="Lidstrom M.E."/>
            <person name="Ivanova N."/>
            <person name="Chistoserdova L."/>
        </authorList>
    </citation>
    <scope>NUCLEOTIDE SEQUENCE [LARGE SCALE GENOMIC DNA]</scope>
    <source>
        <strain evidence="3 4">SIP3-4</strain>
    </source>
</reference>
<name>C6X753_METGS</name>
<dbReference type="InterPro" id="IPR006680">
    <property type="entry name" value="Amidohydro-rel"/>
</dbReference>
<reference evidence="4" key="1">
    <citation type="submission" date="2009-07" db="EMBL/GenBank/DDBJ databases">
        <title>Complete sequence of chromosome of Methylovorus sp. SIP3-4.</title>
        <authorList>
            <person name="Lucas S."/>
            <person name="Copeland A."/>
            <person name="Lapidus A."/>
            <person name="Glavina del Rio T."/>
            <person name="Tice H."/>
            <person name="Bruce D."/>
            <person name="Goodwin L."/>
            <person name="Pitluck S."/>
            <person name="Clum A."/>
            <person name="Larimer F."/>
            <person name="Land M."/>
            <person name="Hauser L."/>
            <person name="Kyrpides N."/>
            <person name="Mikhailova N."/>
            <person name="Kayluzhnaya M."/>
            <person name="Chistoserdova L."/>
        </authorList>
    </citation>
    <scope>NUCLEOTIDE SEQUENCE [LARGE SCALE GENOMIC DNA]</scope>
    <source>
        <strain evidence="4">SIP3-4</strain>
    </source>
</reference>
<evidence type="ECO:0000313" key="3">
    <source>
        <dbReference type="EMBL" id="ACT51196.1"/>
    </source>
</evidence>
<sequence>MTQPIIDMRSRPAYLHDFFGATPGTPAYDTAKWLNRRVGSHDPEHFRRSYTIEGYLAEIEAAGVSKAVVVGRETPSLTISNDEIATLVGHSDKLIGLGSVDIQQRGEKSAIEEINRAINVFGFRAINIEPGFGEPALQADDPVFFPVYEECLHFDVPVCLMSGPTTPDFAYAQPAAVARLARRYPLLKIICFHGYYPYVNEIVGAAFRYDNIYLVPDMYIFQPGSQLYVEAANSFLADQLLFGSSYPFRAMQQTVHDFAALGFKDEVLDKVFYQNAARLLGVDLLAASAPRQKTAKATSAVAA</sequence>
<organism evidence="3 4">
    <name type="scientific">Methylovorus glucosotrophus (strain SIP3-4)</name>
    <dbReference type="NCBI Taxonomy" id="582744"/>
    <lineage>
        <taxon>Bacteria</taxon>
        <taxon>Pseudomonadati</taxon>
        <taxon>Pseudomonadota</taxon>
        <taxon>Betaproteobacteria</taxon>
        <taxon>Nitrosomonadales</taxon>
        <taxon>Methylophilaceae</taxon>
        <taxon>Methylovorus</taxon>
    </lineage>
</organism>
<dbReference type="InterPro" id="IPR032465">
    <property type="entry name" value="ACMSD"/>
</dbReference>
<protein>
    <submittedName>
        <fullName evidence="3">Amidohydrolase 2</fullName>
    </submittedName>
</protein>
<keyword evidence="3" id="KW-0378">Hydrolase</keyword>
<dbReference type="SUPFAM" id="SSF51556">
    <property type="entry name" value="Metallo-dependent hydrolases"/>
    <property type="match status" value="1"/>
</dbReference>
<dbReference type="AlphaFoldDB" id="C6X753"/>
<accession>C6X753</accession>